<feature type="domain" description="VanZ-like" evidence="2">
    <location>
        <begin position="5"/>
        <end position="121"/>
    </location>
</feature>
<feature type="transmembrane region" description="Helical" evidence="1">
    <location>
        <begin position="76"/>
        <end position="97"/>
    </location>
</feature>
<keyword evidence="1" id="KW-0812">Transmembrane</keyword>
<reference evidence="3" key="1">
    <citation type="submission" date="2020-10" db="EMBL/GenBank/DDBJ databases">
        <authorList>
            <person name="Gilroy R."/>
        </authorList>
    </citation>
    <scope>NUCLEOTIDE SEQUENCE</scope>
    <source>
        <strain evidence="3">ChiSjej2B20-13462</strain>
    </source>
</reference>
<dbReference type="InterPro" id="IPR006976">
    <property type="entry name" value="VanZ-like"/>
</dbReference>
<dbReference type="PANTHER" id="PTHR36834:SF1">
    <property type="entry name" value="INTEGRAL MEMBRANE PROTEIN"/>
    <property type="match status" value="1"/>
</dbReference>
<dbReference type="Proteomes" id="UP000886874">
    <property type="component" value="Unassembled WGS sequence"/>
</dbReference>
<evidence type="ECO:0000313" key="3">
    <source>
        <dbReference type="EMBL" id="HIQ69917.1"/>
    </source>
</evidence>
<protein>
    <submittedName>
        <fullName evidence="3">VanZ family protein</fullName>
    </submittedName>
</protein>
<evidence type="ECO:0000313" key="4">
    <source>
        <dbReference type="Proteomes" id="UP000886874"/>
    </source>
</evidence>
<dbReference type="InterPro" id="IPR053150">
    <property type="entry name" value="Teicoplanin_resist-assoc"/>
</dbReference>
<evidence type="ECO:0000259" key="2">
    <source>
        <dbReference type="Pfam" id="PF04892"/>
    </source>
</evidence>
<evidence type="ECO:0000256" key="1">
    <source>
        <dbReference type="SAM" id="Phobius"/>
    </source>
</evidence>
<keyword evidence="1" id="KW-0472">Membrane</keyword>
<reference evidence="3" key="2">
    <citation type="journal article" date="2021" name="PeerJ">
        <title>Extensive microbial diversity within the chicken gut microbiome revealed by metagenomics and culture.</title>
        <authorList>
            <person name="Gilroy R."/>
            <person name="Ravi A."/>
            <person name="Getino M."/>
            <person name="Pursley I."/>
            <person name="Horton D.L."/>
            <person name="Alikhan N.F."/>
            <person name="Baker D."/>
            <person name="Gharbi K."/>
            <person name="Hall N."/>
            <person name="Watson M."/>
            <person name="Adriaenssens E.M."/>
            <person name="Foster-Nyarko E."/>
            <person name="Jarju S."/>
            <person name="Secka A."/>
            <person name="Antonio M."/>
            <person name="Oren A."/>
            <person name="Chaudhuri R.R."/>
            <person name="La Ragione R."/>
            <person name="Hildebrand F."/>
            <person name="Pallen M.J."/>
        </authorList>
    </citation>
    <scope>NUCLEOTIDE SEQUENCE</scope>
    <source>
        <strain evidence="3">ChiSjej2B20-13462</strain>
    </source>
</reference>
<name>A0A9D0Z660_9FIRM</name>
<dbReference type="AlphaFoldDB" id="A0A9D0Z660"/>
<keyword evidence="1" id="KW-1133">Transmembrane helix</keyword>
<dbReference type="PANTHER" id="PTHR36834">
    <property type="entry name" value="MEMBRANE PROTEIN-RELATED"/>
    <property type="match status" value="1"/>
</dbReference>
<dbReference type="Pfam" id="PF04892">
    <property type="entry name" value="VanZ"/>
    <property type="match status" value="1"/>
</dbReference>
<accession>A0A9D0Z660</accession>
<dbReference type="EMBL" id="DVFN01000092">
    <property type="protein sequence ID" value="HIQ69917.1"/>
    <property type="molecule type" value="Genomic_DNA"/>
</dbReference>
<proteinExistence type="predicted"/>
<feature type="transmembrane region" description="Helical" evidence="1">
    <location>
        <begin position="48"/>
        <end position="69"/>
    </location>
</feature>
<gene>
    <name evidence="3" type="ORF">IAA67_06280</name>
</gene>
<comment type="caution">
    <text evidence="3">The sequence shown here is derived from an EMBL/GenBank/DDBJ whole genome shotgun (WGS) entry which is preliminary data.</text>
</comment>
<organism evidence="3 4">
    <name type="scientific">Candidatus Avoscillospira stercorigallinarum</name>
    <dbReference type="NCBI Taxonomy" id="2840708"/>
    <lineage>
        <taxon>Bacteria</taxon>
        <taxon>Bacillati</taxon>
        <taxon>Bacillota</taxon>
        <taxon>Clostridia</taxon>
        <taxon>Eubacteriales</taxon>
        <taxon>Oscillospiraceae</taxon>
        <taxon>Oscillospiraceae incertae sedis</taxon>
        <taxon>Candidatus Avoscillospira</taxon>
    </lineage>
</organism>
<sequence>MGGLLVVWLAVIAAATLTDRTASAVAQAPELIPFQSYSAFFAGENEELLRSNLMNVLLFFPAGLFAGALLPRQRLLPILGIALAAALLSAGIEVLQFRFALGFAETDDVIHNTLGALLGAAAGSFPLPPRRSRP</sequence>